<organism evidence="1 2">
    <name type="scientific">Clunio marinus</name>
    <dbReference type="NCBI Taxonomy" id="568069"/>
    <lineage>
        <taxon>Eukaryota</taxon>
        <taxon>Metazoa</taxon>
        <taxon>Ecdysozoa</taxon>
        <taxon>Arthropoda</taxon>
        <taxon>Hexapoda</taxon>
        <taxon>Insecta</taxon>
        <taxon>Pterygota</taxon>
        <taxon>Neoptera</taxon>
        <taxon>Endopterygota</taxon>
        <taxon>Diptera</taxon>
        <taxon>Nematocera</taxon>
        <taxon>Chironomoidea</taxon>
        <taxon>Chironomidae</taxon>
        <taxon>Clunio</taxon>
    </lineage>
</organism>
<dbReference type="EMBL" id="CVRI01000050">
    <property type="protein sequence ID" value="CRK99312.1"/>
    <property type="molecule type" value="Genomic_DNA"/>
</dbReference>
<evidence type="ECO:0000313" key="1">
    <source>
        <dbReference type="EMBL" id="CRK99312.1"/>
    </source>
</evidence>
<keyword evidence="2" id="KW-1185">Reference proteome</keyword>
<dbReference type="Proteomes" id="UP000183832">
    <property type="component" value="Unassembled WGS sequence"/>
</dbReference>
<evidence type="ECO:0000313" key="2">
    <source>
        <dbReference type="Proteomes" id="UP000183832"/>
    </source>
</evidence>
<gene>
    <name evidence="1" type="ORF">CLUMA_CG012793</name>
</gene>
<sequence length="66" mass="7971">MFYNVYQVEYTHISFGWLSETTTTTKTTLFTNVCQQKKSRKDTRNEMKSPHIRYLDANDMMRKKNI</sequence>
<proteinExistence type="predicted"/>
<protein>
    <submittedName>
        <fullName evidence="1">CLUMA_CG012793, isoform A</fullName>
    </submittedName>
</protein>
<accession>A0A1J1IGI4</accession>
<dbReference type="AlphaFoldDB" id="A0A1J1IGI4"/>
<name>A0A1J1IGI4_9DIPT</name>
<reference evidence="1 2" key="1">
    <citation type="submission" date="2015-04" db="EMBL/GenBank/DDBJ databases">
        <authorList>
            <person name="Syromyatnikov M.Y."/>
            <person name="Popov V.N."/>
        </authorList>
    </citation>
    <scope>NUCLEOTIDE SEQUENCE [LARGE SCALE GENOMIC DNA]</scope>
</reference>